<organism evidence="3 4">
    <name type="scientific">Microthyrium microscopicum</name>
    <dbReference type="NCBI Taxonomy" id="703497"/>
    <lineage>
        <taxon>Eukaryota</taxon>
        <taxon>Fungi</taxon>
        <taxon>Dikarya</taxon>
        <taxon>Ascomycota</taxon>
        <taxon>Pezizomycotina</taxon>
        <taxon>Dothideomycetes</taxon>
        <taxon>Dothideomycetes incertae sedis</taxon>
        <taxon>Microthyriales</taxon>
        <taxon>Microthyriaceae</taxon>
        <taxon>Microthyrium</taxon>
    </lineage>
</organism>
<evidence type="ECO:0000256" key="2">
    <source>
        <dbReference type="SAM" id="SignalP"/>
    </source>
</evidence>
<dbReference type="PANTHER" id="PTHR36182">
    <property type="entry name" value="PROTEIN, PUTATIVE (AFU_ORTHOLOGUE AFUA_6G10930)-RELATED"/>
    <property type="match status" value="1"/>
</dbReference>
<gene>
    <name evidence="3" type="ORF">BT63DRAFT_288905</name>
</gene>
<reference evidence="3" key="1">
    <citation type="journal article" date="2020" name="Stud. Mycol.">
        <title>101 Dothideomycetes genomes: a test case for predicting lifestyles and emergence of pathogens.</title>
        <authorList>
            <person name="Haridas S."/>
            <person name="Albert R."/>
            <person name="Binder M."/>
            <person name="Bloem J."/>
            <person name="Labutti K."/>
            <person name="Salamov A."/>
            <person name="Andreopoulos B."/>
            <person name="Baker S."/>
            <person name="Barry K."/>
            <person name="Bills G."/>
            <person name="Bluhm B."/>
            <person name="Cannon C."/>
            <person name="Castanera R."/>
            <person name="Culley D."/>
            <person name="Daum C."/>
            <person name="Ezra D."/>
            <person name="Gonzalez J."/>
            <person name="Henrissat B."/>
            <person name="Kuo A."/>
            <person name="Liang C."/>
            <person name="Lipzen A."/>
            <person name="Lutzoni F."/>
            <person name="Magnuson J."/>
            <person name="Mondo S."/>
            <person name="Nolan M."/>
            <person name="Ohm R."/>
            <person name="Pangilinan J."/>
            <person name="Park H.-J."/>
            <person name="Ramirez L."/>
            <person name="Alfaro M."/>
            <person name="Sun H."/>
            <person name="Tritt A."/>
            <person name="Yoshinaga Y."/>
            <person name="Zwiers L.-H."/>
            <person name="Turgeon B."/>
            <person name="Goodwin S."/>
            <person name="Spatafora J."/>
            <person name="Crous P."/>
            <person name="Grigoriev I."/>
        </authorList>
    </citation>
    <scope>NUCLEOTIDE SEQUENCE</scope>
    <source>
        <strain evidence="3">CBS 115976</strain>
    </source>
</reference>
<sequence>MLSYTAIFGAAALFFNTVNGHMIMASPVPAGMPNNSPLDQSGSDFPCKISASTPLTIKTVTPMSVGASQKLSFTGSAVHGGGSCQLSLTPGYTPTAKSSFKVIYSIMGGCPGTDGGGVNYDFKVPAEVPNGNYTLAWTWFNKIGNREMYMNCAPISVSGGAKDQTQYNQLPDMAVYNLNNQNSCKTTESVDVQFPNPGKYVTTGAAFKPGPPVGTGCGVSNAANGSSGSAPSAAGSASGSSPSAAAGAGSPASSANNGQYTGVGAASSAAAAAAPTATSFQTLTTTAVSAASAVPAAAGGFNSTGSATSAAPASAGSSSASPGTGGGSACGSDGAVVCSTDGSQYGLCNFGRVIMMPVAAGTKCSGGAIMRRSRFAMFRI</sequence>
<protein>
    <recommendedName>
        <fullName evidence="5">Lytic polysaccharide monooxygenase</fullName>
    </recommendedName>
</protein>
<keyword evidence="4" id="KW-1185">Reference proteome</keyword>
<dbReference type="PANTHER" id="PTHR36182:SF2">
    <property type="entry name" value="LYTIC POLYSACCHARIDE MONOOXYGENASE"/>
    <property type="match status" value="1"/>
</dbReference>
<dbReference type="OrthoDB" id="2342176at2759"/>
<evidence type="ECO:0000313" key="4">
    <source>
        <dbReference type="Proteomes" id="UP000799302"/>
    </source>
</evidence>
<feature type="chain" id="PRO_5025597369" description="Lytic polysaccharide monooxygenase" evidence="2">
    <location>
        <begin position="21"/>
        <end position="380"/>
    </location>
</feature>
<feature type="signal peptide" evidence="2">
    <location>
        <begin position="1"/>
        <end position="20"/>
    </location>
</feature>
<evidence type="ECO:0000313" key="3">
    <source>
        <dbReference type="EMBL" id="KAF2667276.1"/>
    </source>
</evidence>
<evidence type="ECO:0000256" key="1">
    <source>
        <dbReference type="SAM" id="MobiDB-lite"/>
    </source>
</evidence>
<dbReference type="EMBL" id="MU004237">
    <property type="protein sequence ID" value="KAF2667276.1"/>
    <property type="molecule type" value="Genomic_DNA"/>
</dbReference>
<keyword evidence="2" id="KW-0732">Signal</keyword>
<dbReference type="Proteomes" id="UP000799302">
    <property type="component" value="Unassembled WGS sequence"/>
</dbReference>
<accession>A0A6A6U6K3</accession>
<dbReference type="Gene3D" id="2.70.50.70">
    <property type="match status" value="1"/>
</dbReference>
<dbReference type="AlphaFoldDB" id="A0A6A6U6K3"/>
<proteinExistence type="predicted"/>
<feature type="region of interest" description="Disordered" evidence="1">
    <location>
        <begin position="224"/>
        <end position="254"/>
    </location>
</feature>
<name>A0A6A6U6K3_9PEZI</name>
<evidence type="ECO:0008006" key="5">
    <source>
        <dbReference type="Google" id="ProtNLM"/>
    </source>
</evidence>